<evidence type="ECO:0000256" key="1">
    <source>
        <dbReference type="ARBA" id="ARBA00022737"/>
    </source>
</evidence>
<dbReference type="InterPro" id="IPR046848">
    <property type="entry name" value="E_motif"/>
</dbReference>
<name>A0A8K0E8K4_9ROSA</name>
<dbReference type="InterPro" id="IPR046960">
    <property type="entry name" value="PPR_At4g14850-like_plant"/>
</dbReference>
<protein>
    <recommendedName>
        <fullName evidence="5">Pentatricopeptide repeat-containing protein</fullName>
    </recommendedName>
</protein>
<accession>A0A8K0E8K4</accession>
<dbReference type="OrthoDB" id="185373at2759"/>
<keyword evidence="4" id="KW-1185">Reference proteome</keyword>
<dbReference type="EMBL" id="VOIH02000007">
    <property type="protein sequence ID" value="KAF3441404.1"/>
    <property type="molecule type" value="Genomic_DNA"/>
</dbReference>
<comment type="caution">
    <text evidence="3">The sequence shown here is derived from an EMBL/GenBank/DDBJ whole genome shotgun (WGS) entry which is preliminary data.</text>
</comment>
<gene>
    <name evidence="3" type="ORF">FNV43_RR15318</name>
</gene>
<evidence type="ECO:0000256" key="2">
    <source>
        <dbReference type="PROSITE-ProRule" id="PRU00708"/>
    </source>
</evidence>
<keyword evidence="1" id="KW-0677">Repeat</keyword>
<evidence type="ECO:0000313" key="4">
    <source>
        <dbReference type="Proteomes" id="UP000796880"/>
    </source>
</evidence>
<reference evidence="3" key="1">
    <citation type="submission" date="2020-03" db="EMBL/GenBank/DDBJ databases">
        <title>A high-quality chromosome-level genome assembly of a woody plant with both climbing and erect habits, Rhamnella rubrinervis.</title>
        <authorList>
            <person name="Lu Z."/>
            <person name="Yang Y."/>
            <person name="Zhu X."/>
            <person name="Sun Y."/>
        </authorList>
    </citation>
    <scope>NUCLEOTIDE SEQUENCE</scope>
    <source>
        <strain evidence="3">BYM</strain>
        <tissue evidence="3">Leaf</tissue>
    </source>
</reference>
<evidence type="ECO:0008006" key="5">
    <source>
        <dbReference type="Google" id="ProtNLM"/>
    </source>
</evidence>
<dbReference type="FunFam" id="1.25.40.10:FF:000184">
    <property type="entry name" value="Pentatricopeptide repeat-containing protein, chloroplastic"/>
    <property type="match status" value="1"/>
</dbReference>
<dbReference type="FunFam" id="1.25.40.10:FF:000442">
    <property type="entry name" value="Pentatricopeptide repeat-containing protein At3g49710"/>
    <property type="match status" value="1"/>
</dbReference>
<dbReference type="Proteomes" id="UP000796880">
    <property type="component" value="Unassembled WGS sequence"/>
</dbReference>
<dbReference type="Gene3D" id="1.25.40.10">
    <property type="entry name" value="Tetratricopeptide repeat domain"/>
    <property type="match status" value="3"/>
</dbReference>
<feature type="repeat" description="PPR" evidence="2">
    <location>
        <begin position="206"/>
        <end position="240"/>
    </location>
</feature>
<dbReference type="InterPro" id="IPR002885">
    <property type="entry name" value="PPR_rpt"/>
</dbReference>
<organism evidence="3 4">
    <name type="scientific">Rhamnella rubrinervis</name>
    <dbReference type="NCBI Taxonomy" id="2594499"/>
    <lineage>
        <taxon>Eukaryota</taxon>
        <taxon>Viridiplantae</taxon>
        <taxon>Streptophyta</taxon>
        <taxon>Embryophyta</taxon>
        <taxon>Tracheophyta</taxon>
        <taxon>Spermatophyta</taxon>
        <taxon>Magnoliopsida</taxon>
        <taxon>eudicotyledons</taxon>
        <taxon>Gunneridae</taxon>
        <taxon>Pentapetalae</taxon>
        <taxon>rosids</taxon>
        <taxon>fabids</taxon>
        <taxon>Rosales</taxon>
        <taxon>Rhamnaceae</taxon>
        <taxon>rhamnoid group</taxon>
        <taxon>Rhamneae</taxon>
        <taxon>Rhamnella</taxon>
    </lineage>
</organism>
<feature type="repeat" description="PPR" evidence="2">
    <location>
        <begin position="43"/>
        <end position="77"/>
    </location>
</feature>
<dbReference type="InterPro" id="IPR011990">
    <property type="entry name" value="TPR-like_helical_dom_sf"/>
</dbReference>
<dbReference type="Pfam" id="PF01535">
    <property type="entry name" value="PPR"/>
    <property type="match status" value="6"/>
</dbReference>
<dbReference type="GO" id="GO:0003723">
    <property type="term" value="F:RNA binding"/>
    <property type="evidence" value="ECO:0007669"/>
    <property type="project" value="InterPro"/>
</dbReference>
<feature type="repeat" description="PPR" evidence="2">
    <location>
        <begin position="105"/>
        <end position="139"/>
    </location>
</feature>
<evidence type="ECO:0000313" key="3">
    <source>
        <dbReference type="EMBL" id="KAF3441404.1"/>
    </source>
</evidence>
<dbReference type="PROSITE" id="PS51375">
    <property type="entry name" value="PPR"/>
    <property type="match status" value="3"/>
</dbReference>
<dbReference type="GO" id="GO:0009451">
    <property type="term" value="P:RNA modification"/>
    <property type="evidence" value="ECO:0007669"/>
    <property type="project" value="InterPro"/>
</dbReference>
<dbReference type="Pfam" id="PF12854">
    <property type="entry name" value="PPR_1"/>
    <property type="match status" value="1"/>
</dbReference>
<dbReference type="PANTHER" id="PTHR47926:SF436">
    <property type="entry name" value="PENTATRICOPEPTIDE REPEAT-CONTAINING PROTEIN ELI1, CHLOROPLASTIC-LIKE ISOFORM X2"/>
    <property type="match status" value="1"/>
</dbReference>
<dbReference type="NCBIfam" id="TIGR00756">
    <property type="entry name" value="PPR"/>
    <property type="match status" value="3"/>
</dbReference>
<dbReference type="PANTHER" id="PTHR47926">
    <property type="entry name" value="PENTATRICOPEPTIDE REPEAT-CONTAINING PROTEIN"/>
    <property type="match status" value="1"/>
</dbReference>
<sequence length="423" mass="47026">MRRLSLPPDFHTFPFLLKATSQLGLSVAQTLHSQAFKFGLAADLYFLNTLIRAYSVSGRLDNARQVFDESSQRDVVSYNVLIDGLVKAGDMFGAREMFDGMPLRDSVSWGTMLAGYAGTGQCDETNRLFDWMLRLELRPDSVALASALSSCAQLGDLERGRHIHDYIQRSGIRLNSYLTTGLVDFYAKCGCVEMAREIFDSSTSKNLFTWNAMLVGLAMHGQGQLCLDYFSRMMQAGVQPDGVSLLGVFAGCSHVGLVDQARKLFDKMESVYRVHRELKHYGCMADLLGRAGLINEAMEMINTMPMGGDVFVWGGLLGGCRIHGNVEIAKKAAENVMKVKPEDGGVYSMMANVYANAEQWDDVEKIRRSMDINRRVIKKSAGCSLIRLNGVTHEFVAGDNLHPQTDEIYFILNGIEKHQFGAY</sequence>
<proteinExistence type="predicted"/>
<dbReference type="Pfam" id="PF20431">
    <property type="entry name" value="E_motif"/>
    <property type="match status" value="1"/>
</dbReference>
<dbReference type="AlphaFoldDB" id="A0A8K0E8K4"/>